<feature type="domain" description="Phosphatidylinositol-specific phospholipase C X" evidence="2">
    <location>
        <begin position="305"/>
        <end position="467"/>
    </location>
</feature>
<dbReference type="Gene3D" id="3.20.20.190">
    <property type="entry name" value="Phosphatidylinositol (PI) phosphodiesterase"/>
    <property type="match status" value="1"/>
</dbReference>
<evidence type="ECO:0000256" key="1">
    <source>
        <dbReference type="RuleBase" id="RU361133"/>
    </source>
</evidence>
<sequence length="479" mass="54035">MTSSDYFSVPARFIAGSKFYLVGNGTKSSKASHCPKAVTLRVDPNGHILYWMPRVGETSNYIFIQDIVDVRIGRQAAHAYESMKRNDSSTMSIVSNVDFIHPVLSTFVYSEDDPKTVTAWSEFLFPFALNTRRKHFGVLYHIRKSLAPFLYASETNEFSLEHFEAALKSCTKDSTAGIAMTRYRSNSTEGNAPLSEKITDRDLVKIFLSVGGDGRGLRKVFDELCENGNEHISRKSFLRFLQVFQRDPRLNEARHPKMSERGMDKLLEALGYPEGVNISFHIFVHYLWSDFCTDSLNISQEKVGGSMHEPLASYFINSSHNTYCIGLQVKGAQLFPSSSHKEALADVEMYRQVLLSGCRCIELDCWDGADGPVITHGPSAVMRMNEIPLKVVCSAIDECAFKVSPYPVLLSIENHLCQQQQKMMVQILRDTFGSKLLTDALETHPLVEDQVLPSPHALRYKIIIKAKRSKPPKIQQRSK</sequence>
<dbReference type="EMBL" id="WIXE01021957">
    <property type="protein sequence ID" value="KAK5967899.1"/>
    <property type="molecule type" value="Genomic_DNA"/>
</dbReference>
<dbReference type="GO" id="GO:0016042">
    <property type="term" value="P:lipid catabolic process"/>
    <property type="evidence" value="ECO:0007669"/>
    <property type="project" value="UniProtKB-KW"/>
</dbReference>
<dbReference type="InterPro" id="IPR000909">
    <property type="entry name" value="PLipase_C_PInositol-sp_X_dom"/>
</dbReference>
<dbReference type="InterPro" id="IPR037862">
    <property type="entry name" value="PLC-beta_PH"/>
</dbReference>
<dbReference type="InterPro" id="IPR011992">
    <property type="entry name" value="EF-hand-dom_pair"/>
</dbReference>
<evidence type="ECO:0000259" key="2">
    <source>
        <dbReference type="SMART" id="SM00148"/>
    </source>
</evidence>
<dbReference type="GO" id="GO:0046488">
    <property type="term" value="P:phosphatidylinositol metabolic process"/>
    <property type="evidence" value="ECO:0007669"/>
    <property type="project" value="TreeGrafter"/>
</dbReference>
<organism evidence="3 4">
    <name type="scientific">Trichostrongylus colubriformis</name>
    <name type="common">Black scour worm</name>
    <dbReference type="NCBI Taxonomy" id="6319"/>
    <lineage>
        <taxon>Eukaryota</taxon>
        <taxon>Metazoa</taxon>
        <taxon>Ecdysozoa</taxon>
        <taxon>Nematoda</taxon>
        <taxon>Chromadorea</taxon>
        <taxon>Rhabditida</taxon>
        <taxon>Rhabditina</taxon>
        <taxon>Rhabditomorpha</taxon>
        <taxon>Strongyloidea</taxon>
        <taxon>Trichostrongylidae</taxon>
        <taxon>Trichostrongylus</taxon>
    </lineage>
</organism>
<dbReference type="Gene3D" id="2.30.29.240">
    <property type="match status" value="1"/>
</dbReference>
<reference evidence="3 4" key="1">
    <citation type="submission" date="2019-10" db="EMBL/GenBank/DDBJ databases">
        <title>Assembly and Annotation for the nematode Trichostrongylus colubriformis.</title>
        <authorList>
            <person name="Martin J."/>
        </authorList>
    </citation>
    <scope>NUCLEOTIDE SEQUENCE [LARGE SCALE GENOMIC DNA]</scope>
    <source>
        <strain evidence="3">G859</strain>
        <tissue evidence="3">Whole worm</tissue>
    </source>
</reference>
<dbReference type="EC" id="3.1.4.11" evidence="1"/>
<comment type="catalytic activity">
    <reaction evidence="1">
        <text>a 1,2-diacyl-sn-glycero-3-phospho-(1D-myo-inositol-4,5-bisphosphate) + H2O = 1D-myo-inositol 1,4,5-trisphosphate + a 1,2-diacyl-sn-glycerol + H(+)</text>
        <dbReference type="Rhea" id="RHEA:33179"/>
        <dbReference type="ChEBI" id="CHEBI:15377"/>
        <dbReference type="ChEBI" id="CHEBI:15378"/>
        <dbReference type="ChEBI" id="CHEBI:17815"/>
        <dbReference type="ChEBI" id="CHEBI:58456"/>
        <dbReference type="ChEBI" id="CHEBI:203600"/>
        <dbReference type="EC" id="3.1.4.11"/>
    </reaction>
</comment>
<dbReference type="GO" id="GO:0051209">
    <property type="term" value="P:release of sequestered calcium ion into cytosol"/>
    <property type="evidence" value="ECO:0007669"/>
    <property type="project" value="TreeGrafter"/>
</dbReference>
<accession>A0AAN8F2K8</accession>
<dbReference type="PANTHER" id="PTHR10336:SF193">
    <property type="entry name" value="PHOSPHOINOSITIDE PHOSPHOLIPASE C"/>
    <property type="match status" value="1"/>
</dbReference>
<evidence type="ECO:0000313" key="4">
    <source>
        <dbReference type="Proteomes" id="UP001331761"/>
    </source>
</evidence>
<dbReference type="SUPFAM" id="SSF51695">
    <property type="entry name" value="PLC-like phosphodiesterases"/>
    <property type="match status" value="1"/>
</dbReference>
<dbReference type="InterPro" id="IPR001192">
    <property type="entry name" value="PI-PLC_fam"/>
</dbReference>
<keyword evidence="1" id="KW-0378">Hydrolase</keyword>
<name>A0AAN8F2K8_TRICO</name>
<dbReference type="Pfam" id="PF17787">
    <property type="entry name" value="PH_14"/>
    <property type="match status" value="1"/>
</dbReference>
<proteinExistence type="predicted"/>
<dbReference type="SUPFAM" id="SSF50729">
    <property type="entry name" value="PH domain-like"/>
    <property type="match status" value="1"/>
</dbReference>
<dbReference type="Gene3D" id="1.10.238.10">
    <property type="entry name" value="EF-hand"/>
    <property type="match status" value="1"/>
</dbReference>
<dbReference type="SMART" id="SM00148">
    <property type="entry name" value="PLCXc"/>
    <property type="match status" value="1"/>
</dbReference>
<dbReference type="PROSITE" id="PS50007">
    <property type="entry name" value="PIPLC_X_DOMAIN"/>
    <property type="match status" value="1"/>
</dbReference>
<keyword evidence="1" id="KW-0443">Lipid metabolism</keyword>
<dbReference type="Pfam" id="PF00388">
    <property type="entry name" value="PI-PLC-X"/>
    <property type="match status" value="1"/>
</dbReference>
<dbReference type="SUPFAM" id="SSF47473">
    <property type="entry name" value="EF-hand"/>
    <property type="match status" value="1"/>
</dbReference>
<dbReference type="AlphaFoldDB" id="A0AAN8F2K8"/>
<keyword evidence="4" id="KW-1185">Reference proteome</keyword>
<gene>
    <name evidence="3" type="ORF">GCK32_005633</name>
</gene>
<dbReference type="PRINTS" id="PR00390">
    <property type="entry name" value="PHPHLIPASEC"/>
</dbReference>
<protein>
    <recommendedName>
        <fullName evidence="1">Phosphoinositide phospholipase C</fullName>
        <ecNumber evidence="1">3.1.4.11</ecNumber>
    </recommendedName>
</protein>
<dbReference type="GO" id="GO:0004435">
    <property type="term" value="F:phosphatidylinositol-4,5-bisphosphate phospholipase C activity"/>
    <property type="evidence" value="ECO:0007669"/>
    <property type="project" value="UniProtKB-EC"/>
</dbReference>
<comment type="caution">
    <text evidence="3">The sequence shown here is derived from an EMBL/GenBank/DDBJ whole genome shotgun (WGS) entry which is preliminary data.</text>
</comment>
<dbReference type="CDD" id="cd08558">
    <property type="entry name" value="PI-PLCc_eukaryota"/>
    <property type="match status" value="1"/>
</dbReference>
<dbReference type="GO" id="GO:0048015">
    <property type="term" value="P:phosphatidylinositol-mediated signaling"/>
    <property type="evidence" value="ECO:0007669"/>
    <property type="project" value="TreeGrafter"/>
</dbReference>
<evidence type="ECO:0000313" key="3">
    <source>
        <dbReference type="EMBL" id="KAK5967899.1"/>
    </source>
</evidence>
<dbReference type="Proteomes" id="UP001331761">
    <property type="component" value="Unassembled WGS sequence"/>
</dbReference>
<keyword evidence="1" id="KW-0442">Lipid degradation</keyword>
<dbReference type="PANTHER" id="PTHR10336">
    <property type="entry name" value="PHOSPHOINOSITIDE-SPECIFIC PHOSPHOLIPASE C FAMILY PROTEIN"/>
    <property type="match status" value="1"/>
</dbReference>
<dbReference type="InterPro" id="IPR017946">
    <property type="entry name" value="PLC-like_Pdiesterase_TIM-brl"/>
</dbReference>